<organism evidence="6 7">
    <name type="scientific">Sulfobacillus acidophilus (strain ATCC 700253 / DSM 10332 / NAL)</name>
    <dbReference type="NCBI Taxonomy" id="679936"/>
    <lineage>
        <taxon>Bacteria</taxon>
        <taxon>Bacillati</taxon>
        <taxon>Bacillota</taxon>
        <taxon>Clostridia</taxon>
        <taxon>Eubacteriales</taxon>
        <taxon>Clostridiales Family XVII. Incertae Sedis</taxon>
        <taxon>Sulfobacillus</taxon>
    </lineage>
</organism>
<keyword evidence="4" id="KW-0472">Membrane</keyword>
<feature type="domain" description="HTH luxR-type" evidence="5">
    <location>
        <begin position="179"/>
        <end position="230"/>
    </location>
</feature>
<evidence type="ECO:0000256" key="3">
    <source>
        <dbReference type="ARBA" id="ARBA00023163"/>
    </source>
</evidence>
<dbReference type="SMART" id="SM00421">
    <property type="entry name" value="HTH_LUXR"/>
    <property type="match status" value="1"/>
</dbReference>
<evidence type="ECO:0000256" key="2">
    <source>
        <dbReference type="ARBA" id="ARBA00023125"/>
    </source>
</evidence>
<dbReference type="Proteomes" id="UP000005439">
    <property type="component" value="Chromosome"/>
</dbReference>
<reference evidence="6 7" key="2">
    <citation type="journal article" date="2012" name="Stand. Genomic Sci.">
        <title>Complete genome sequence of the moderately thermophilic mineral-sulfide-oxidizing firmicute Sulfobacillus acidophilus type strain (NAL(T)).</title>
        <authorList>
            <person name="Anderson I."/>
            <person name="Chertkov O."/>
            <person name="Chen A."/>
            <person name="Saunders E."/>
            <person name="Lapidus A."/>
            <person name="Nolan M."/>
            <person name="Lucas S."/>
            <person name="Hammon N."/>
            <person name="Deshpande S."/>
            <person name="Cheng J.F."/>
            <person name="Han C."/>
            <person name="Tapia R."/>
            <person name="Goodwin L.A."/>
            <person name="Pitluck S."/>
            <person name="Liolios K."/>
            <person name="Pagani I."/>
            <person name="Ivanova N."/>
            <person name="Mikhailova N."/>
            <person name="Pati A."/>
            <person name="Palaniappan K."/>
            <person name="Land M."/>
            <person name="Pan C."/>
            <person name="Rohde M."/>
            <person name="Pukall R."/>
            <person name="Goker M."/>
            <person name="Detter J.C."/>
            <person name="Woyke T."/>
            <person name="Bristow J."/>
            <person name="Eisen J.A."/>
            <person name="Markowitz V."/>
            <person name="Hugenholtz P."/>
            <person name="Kyrpides N.C."/>
            <person name="Klenk H.P."/>
            <person name="Mavromatis K."/>
        </authorList>
    </citation>
    <scope>NUCLEOTIDE SEQUENCE [LARGE SCALE GENOMIC DNA]</scope>
    <source>
        <strain evidence="7">ATCC 700253 / DSM 10332 / NAL</strain>
    </source>
</reference>
<dbReference type="PANTHER" id="PTHR44688:SF16">
    <property type="entry name" value="DNA-BINDING TRANSCRIPTIONAL ACTIVATOR DEVR_DOSR"/>
    <property type="match status" value="1"/>
</dbReference>
<dbReference type="PANTHER" id="PTHR44688">
    <property type="entry name" value="DNA-BINDING TRANSCRIPTIONAL ACTIVATOR DEVR_DOSR"/>
    <property type="match status" value="1"/>
</dbReference>
<accession>G8TS53</accession>
<dbReference type="PRINTS" id="PR00038">
    <property type="entry name" value="HTHLUXR"/>
</dbReference>
<dbReference type="CDD" id="cd06170">
    <property type="entry name" value="LuxR_C_like"/>
    <property type="match status" value="1"/>
</dbReference>
<name>G8TS53_SULAD</name>
<dbReference type="InterPro" id="IPR036388">
    <property type="entry name" value="WH-like_DNA-bd_sf"/>
</dbReference>
<keyword evidence="2" id="KW-0238">DNA-binding</keyword>
<evidence type="ECO:0000256" key="1">
    <source>
        <dbReference type="ARBA" id="ARBA00023015"/>
    </source>
</evidence>
<dbReference type="STRING" id="679936.Sulac_0876"/>
<keyword evidence="7" id="KW-1185">Reference proteome</keyword>
<sequence>MLPTKSSTSVSLHAVETVYRRGIYLRAVTGLFVLWVWHTFPRLGWRDAWLVGVGILGTDMMAWGVRRWVPFAWLLWGTVLADAIMGFGAVWAFSASPTTNAPALLTLVPLEILAYRRQWRHMLGAWGYLLMAGIGFFLLPAPTGRGAILPLTRVVFWVVADGLLLGGVTVLLGISYPGRPSGGSRLTPREQEVFRLARTGLTANEIAEKLHIEVSTVKTHLHHIHQKLGH</sequence>
<dbReference type="PROSITE" id="PS00622">
    <property type="entry name" value="HTH_LUXR_1"/>
    <property type="match status" value="1"/>
</dbReference>
<dbReference type="Gene3D" id="1.10.10.10">
    <property type="entry name" value="Winged helix-like DNA-binding domain superfamily/Winged helix DNA-binding domain"/>
    <property type="match status" value="1"/>
</dbReference>
<dbReference type="GO" id="GO:0006355">
    <property type="term" value="P:regulation of DNA-templated transcription"/>
    <property type="evidence" value="ECO:0007669"/>
    <property type="project" value="InterPro"/>
</dbReference>
<keyword evidence="3" id="KW-0804">Transcription</keyword>
<feature type="transmembrane region" description="Helical" evidence="4">
    <location>
        <begin position="72"/>
        <end position="93"/>
    </location>
</feature>
<evidence type="ECO:0000259" key="5">
    <source>
        <dbReference type="PROSITE" id="PS50043"/>
    </source>
</evidence>
<dbReference type="KEGG" id="sap:Sulac_0876"/>
<keyword evidence="1" id="KW-0805">Transcription regulation</keyword>
<evidence type="ECO:0000313" key="6">
    <source>
        <dbReference type="EMBL" id="AEW04379.1"/>
    </source>
</evidence>
<keyword evidence="4" id="KW-0812">Transmembrane</keyword>
<dbReference type="InterPro" id="IPR000792">
    <property type="entry name" value="Tscrpt_reg_LuxR_C"/>
</dbReference>
<dbReference type="InterPro" id="IPR016032">
    <property type="entry name" value="Sig_transdc_resp-reg_C-effctor"/>
</dbReference>
<dbReference type="HOGENOM" id="CLU_1204284_0_0_9"/>
<dbReference type="EMBL" id="CP003179">
    <property type="protein sequence ID" value="AEW04379.1"/>
    <property type="molecule type" value="Genomic_DNA"/>
</dbReference>
<evidence type="ECO:0000313" key="7">
    <source>
        <dbReference type="Proteomes" id="UP000005439"/>
    </source>
</evidence>
<dbReference type="AlphaFoldDB" id="G8TS53"/>
<protein>
    <submittedName>
        <fullName evidence="6">Transcriptional regulator, LuxR family</fullName>
    </submittedName>
</protein>
<evidence type="ECO:0000256" key="4">
    <source>
        <dbReference type="SAM" id="Phobius"/>
    </source>
</evidence>
<feature type="transmembrane region" description="Helical" evidence="4">
    <location>
        <begin position="23"/>
        <end position="40"/>
    </location>
</feature>
<keyword evidence="4" id="KW-1133">Transmembrane helix</keyword>
<feature type="transmembrane region" description="Helical" evidence="4">
    <location>
        <begin position="123"/>
        <end position="142"/>
    </location>
</feature>
<dbReference type="SUPFAM" id="SSF46894">
    <property type="entry name" value="C-terminal effector domain of the bipartite response regulators"/>
    <property type="match status" value="1"/>
</dbReference>
<reference evidence="7" key="1">
    <citation type="submission" date="2011-12" db="EMBL/GenBank/DDBJ databases">
        <title>The complete genome of chromosome of Sulfobacillus acidophilus DSM 10332.</title>
        <authorList>
            <person name="Lucas S."/>
            <person name="Han J."/>
            <person name="Lapidus A."/>
            <person name="Bruce D."/>
            <person name="Goodwin L."/>
            <person name="Pitluck S."/>
            <person name="Peters L."/>
            <person name="Kyrpides N."/>
            <person name="Mavromatis K."/>
            <person name="Ivanova N."/>
            <person name="Mikhailova N."/>
            <person name="Chertkov O."/>
            <person name="Saunders E."/>
            <person name="Detter J.C."/>
            <person name="Tapia R."/>
            <person name="Han C."/>
            <person name="Land M."/>
            <person name="Hauser L."/>
            <person name="Markowitz V."/>
            <person name="Cheng J.-F."/>
            <person name="Hugenholtz P."/>
            <person name="Woyke T."/>
            <person name="Wu D."/>
            <person name="Pukall R."/>
            <person name="Gehrich-Schroeter G."/>
            <person name="Schneider S."/>
            <person name="Klenk H.-P."/>
            <person name="Eisen J.A."/>
        </authorList>
    </citation>
    <scope>NUCLEOTIDE SEQUENCE [LARGE SCALE GENOMIC DNA]</scope>
    <source>
        <strain evidence="7">ATCC 700253 / DSM 10332 / NAL</strain>
    </source>
</reference>
<gene>
    <name evidence="6" type="ordered locus">Sulac_0876</name>
</gene>
<dbReference type="GO" id="GO:0003677">
    <property type="term" value="F:DNA binding"/>
    <property type="evidence" value="ECO:0007669"/>
    <property type="project" value="UniProtKB-KW"/>
</dbReference>
<dbReference type="Pfam" id="PF00196">
    <property type="entry name" value="GerE"/>
    <property type="match status" value="1"/>
</dbReference>
<feature type="transmembrane region" description="Helical" evidence="4">
    <location>
        <begin position="154"/>
        <end position="176"/>
    </location>
</feature>
<proteinExistence type="predicted"/>
<dbReference type="PROSITE" id="PS50043">
    <property type="entry name" value="HTH_LUXR_2"/>
    <property type="match status" value="1"/>
</dbReference>
<dbReference type="PATRIC" id="fig|679936.5.peg.928"/>